<evidence type="ECO:0000256" key="3">
    <source>
        <dbReference type="ARBA" id="ARBA00022679"/>
    </source>
</evidence>
<dbReference type="Gene3D" id="3.40.50.150">
    <property type="entry name" value="Vaccinia Virus protein VP39"/>
    <property type="match status" value="1"/>
</dbReference>
<dbReference type="GO" id="GO:0032259">
    <property type="term" value="P:methylation"/>
    <property type="evidence" value="ECO:0007669"/>
    <property type="project" value="UniProtKB-KW"/>
</dbReference>
<dbReference type="SUPFAM" id="SSF53335">
    <property type="entry name" value="S-adenosyl-L-methionine-dependent methyltransferases"/>
    <property type="match status" value="1"/>
</dbReference>
<dbReference type="GeneID" id="37037498"/>
<dbReference type="OrthoDB" id="10027013at2759"/>
<dbReference type="AlphaFoldDB" id="A0A316W1R5"/>
<dbReference type="Proteomes" id="UP000245783">
    <property type="component" value="Unassembled WGS sequence"/>
</dbReference>
<dbReference type="InterPro" id="IPR051052">
    <property type="entry name" value="Diverse_substrate_MTase"/>
</dbReference>
<dbReference type="STRING" id="1522189.A0A316W1R5"/>
<dbReference type="EMBL" id="KZ819373">
    <property type="protein sequence ID" value="PWN43038.1"/>
    <property type="molecule type" value="Genomic_DNA"/>
</dbReference>
<dbReference type="InParanoid" id="A0A316W1R5"/>
<dbReference type="CDD" id="cd02440">
    <property type="entry name" value="AdoMet_MTases"/>
    <property type="match status" value="1"/>
</dbReference>
<keyword evidence="2 5" id="KW-0489">Methyltransferase</keyword>
<dbReference type="RefSeq" id="XP_025370198.1">
    <property type="nucleotide sequence ID" value="XM_025515628.1"/>
</dbReference>
<dbReference type="PANTHER" id="PTHR44942">
    <property type="entry name" value="METHYLTRANSF_11 DOMAIN-CONTAINING PROTEIN"/>
    <property type="match status" value="1"/>
</dbReference>
<reference evidence="5 6" key="1">
    <citation type="journal article" date="2018" name="Mol. Biol. Evol.">
        <title>Broad Genomic Sampling Reveals a Smut Pathogenic Ancestry of the Fungal Clade Ustilaginomycotina.</title>
        <authorList>
            <person name="Kijpornyongpan T."/>
            <person name="Mondo S.J."/>
            <person name="Barry K."/>
            <person name="Sandor L."/>
            <person name="Lee J."/>
            <person name="Lipzen A."/>
            <person name="Pangilinan J."/>
            <person name="LaButti K."/>
            <person name="Hainaut M."/>
            <person name="Henrissat B."/>
            <person name="Grigoriev I.V."/>
            <person name="Spatafora J.W."/>
            <person name="Aime M.C."/>
        </authorList>
    </citation>
    <scope>NUCLEOTIDE SEQUENCE [LARGE SCALE GENOMIC DNA]</scope>
    <source>
        <strain evidence="5 6">MCA 4658</strain>
    </source>
</reference>
<dbReference type="InterPro" id="IPR013216">
    <property type="entry name" value="Methyltransf_11"/>
</dbReference>
<evidence type="ECO:0000313" key="5">
    <source>
        <dbReference type="EMBL" id="PWN43038.1"/>
    </source>
</evidence>
<proteinExistence type="inferred from homology"/>
<feature type="domain" description="Methyltransferase type 11" evidence="4">
    <location>
        <begin position="100"/>
        <end position="207"/>
    </location>
</feature>
<organism evidence="5 6">
    <name type="scientific">Ceraceosorus guamensis</name>
    <dbReference type="NCBI Taxonomy" id="1522189"/>
    <lineage>
        <taxon>Eukaryota</taxon>
        <taxon>Fungi</taxon>
        <taxon>Dikarya</taxon>
        <taxon>Basidiomycota</taxon>
        <taxon>Ustilaginomycotina</taxon>
        <taxon>Exobasidiomycetes</taxon>
        <taxon>Ceraceosorales</taxon>
        <taxon>Ceraceosoraceae</taxon>
        <taxon>Ceraceosorus</taxon>
    </lineage>
</organism>
<accession>A0A316W1R5</accession>
<keyword evidence="6" id="KW-1185">Reference proteome</keyword>
<dbReference type="Pfam" id="PF08241">
    <property type="entry name" value="Methyltransf_11"/>
    <property type="match status" value="1"/>
</dbReference>
<dbReference type="PANTHER" id="PTHR44942:SF4">
    <property type="entry name" value="METHYLTRANSFERASE TYPE 11 DOMAIN-CONTAINING PROTEIN"/>
    <property type="match status" value="1"/>
</dbReference>
<dbReference type="GO" id="GO:0008757">
    <property type="term" value="F:S-adenosylmethionine-dependent methyltransferase activity"/>
    <property type="evidence" value="ECO:0007669"/>
    <property type="project" value="InterPro"/>
</dbReference>
<keyword evidence="3 5" id="KW-0808">Transferase</keyword>
<dbReference type="InterPro" id="IPR029063">
    <property type="entry name" value="SAM-dependent_MTases_sf"/>
</dbReference>
<sequence length="383" mass="42451">MIPTRAAARATAGLPSSTLAISSFALAQSPPINKVIFRSEPKSVEPSPPSTLLDRRSISMSAFSDPSFDFRRYFEARPRHSSEIYSRVLQYHQGAHGTLLDLGCGPGISFFPLAGHFERSIGTDPSQGMLDQGPAAWEQYKSSNPSQASSLSSAKVQFVQSSAEDLGMLPDQSVDLITAATAAHWFAYPQIWKELGRVLKPNGTVAFWTYGTNYLPQHPDLWPMMKEFMSSYADFLGPYWPQPGRRLLENLYVDIPFPEDESVWDTSSAERRMHSLSAPGVPQIRSPELDFSMSQPMSFSSLNSYFHTSSASSRYKAQHPSSSVAGQDEAAAADMIDLHVQKLREAVLRQRAQGMGTQEGLDDDHVRVAWPLGLMMIRKLKQS</sequence>
<evidence type="ECO:0000259" key="4">
    <source>
        <dbReference type="Pfam" id="PF08241"/>
    </source>
</evidence>
<evidence type="ECO:0000313" key="6">
    <source>
        <dbReference type="Proteomes" id="UP000245783"/>
    </source>
</evidence>
<evidence type="ECO:0000256" key="1">
    <source>
        <dbReference type="ARBA" id="ARBA00008361"/>
    </source>
</evidence>
<evidence type="ECO:0000256" key="2">
    <source>
        <dbReference type="ARBA" id="ARBA00022603"/>
    </source>
</evidence>
<protein>
    <submittedName>
        <fullName evidence="5">S-adenosyl-L-methionine-dependent methyltransferase</fullName>
    </submittedName>
</protein>
<comment type="similarity">
    <text evidence="1">Belongs to the methyltransferase superfamily.</text>
</comment>
<gene>
    <name evidence="5" type="ORF">IE81DRAFT_340942</name>
</gene>
<name>A0A316W1R5_9BASI</name>